<name>A0A3M0M0N1_9RHOB</name>
<organism evidence="2 3">
    <name type="scientific">Paracoccus alkanivorans</name>
    <dbReference type="NCBI Taxonomy" id="2116655"/>
    <lineage>
        <taxon>Bacteria</taxon>
        <taxon>Pseudomonadati</taxon>
        <taxon>Pseudomonadota</taxon>
        <taxon>Alphaproteobacteria</taxon>
        <taxon>Rhodobacterales</taxon>
        <taxon>Paracoccaceae</taxon>
        <taxon>Paracoccus</taxon>
    </lineage>
</organism>
<dbReference type="GO" id="GO:0007165">
    <property type="term" value="P:signal transduction"/>
    <property type="evidence" value="ECO:0007669"/>
    <property type="project" value="InterPro"/>
</dbReference>
<protein>
    <submittedName>
        <fullName evidence="2">Chemotaxis protein CheW</fullName>
    </submittedName>
</protein>
<dbReference type="AlphaFoldDB" id="A0A3M0M0N1"/>
<comment type="caution">
    <text evidence="2">The sequence shown here is derived from an EMBL/GenBank/DDBJ whole genome shotgun (WGS) entry which is preliminary data.</text>
</comment>
<keyword evidence="3" id="KW-1185">Reference proteome</keyword>
<dbReference type="PROSITE" id="PS50851">
    <property type="entry name" value="CHEW"/>
    <property type="match status" value="1"/>
</dbReference>
<dbReference type="RefSeq" id="WP_122114239.1">
    <property type="nucleotide sequence ID" value="NZ_QOKZ01000012.1"/>
</dbReference>
<evidence type="ECO:0000313" key="3">
    <source>
        <dbReference type="Proteomes" id="UP000273516"/>
    </source>
</evidence>
<evidence type="ECO:0000313" key="2">
    <source>
        <dbReference type="EMBL" id="RMC31338.1"/>
    </source>
</evidence>
<evidence type="ECO:0000259" key="1">
    <source>
        <dbReference type="PROSITE" id="PS50851"/>
    </source>
</evidence>
<dbReference type="Gene3D" id="2.30.30.40">
    <property type="entry name" value="SH3 Domains"/>
    <property type="match status" value="1"/>
</dbReference>
<feature type="domain" description="CheW-like" evidence="1">
    <location>
        <begin position="17"/>
        <end position="161"/>
    </location>
</feature>
<dbReference type="Proteomes" id="UP000273516">
    <property type="component" value="Unassembled WGS sequence"/>
</dbReference>
<dbReference type="PANTHER" id="PTHR22617:SF23">
    <property type="entry name" value="CHEMOTAXIS PROTEIN CHEW"/>
    <property type="match status" value="1"/>
</dbReference>
<accession>A0A3M0M0N1</accession>
<dbReference type="Pfam" id="PF01584">
    <property type="entry name" value="CheW"/>
    <property type="match status" value="1"/>
</dbReference>
<dbReference type="PANTHER" id="PTHR22617">
    <property type="entry name" value="CHEMOTAXIS SENSOR HISTIDINE KINASE-RELATED"/>
    <property type="match status" value="1"/>
</dbReference>
<dbReference type="InterPro" id="IPR039315">
    <property type="entry name" value="CheW"/>
</dbReference>
<sequence>MTTASSLSPAPNRAAAPEMVLIFRLSGEAFAISVSWVHEILDPIPMTTVPNAAAYVPALVNVRGAIVPLIDIRHRLRMPPVTPGPASRLVVLELPVAGVPTRLAIMTDAVEEVTETNLEALELVPDLGARWPEHYIRGVVRIGDDLAILLETENLFCPDAERPALA</sequence>
<reference evidence="2 3" key="1">
    <citation type="submission" date="2018-07" db="EMBL/GenBank/DDBJ databases">
        <authorList>
            <person name="Zhang Y."/>
            <person name="Wang L."/>
            <person name="Ma S."/>
        </authorList>
    </citation>
    <scope>NUCLEOTIDE SEQUENCE [LARGE SCALE GENOMIC DNA]</scope>
    <source>
        <strain evidence="2 3">4-2</strain>
    </source>
</reference>
<dbReference type="SMART" id="SM00260">
    <property type="entry name" value="CheW"/>
    <property type="match status" value="1"/>
</dbReference>
<gene>
    <name evidence="2" type="ORF">C9E81_20605</name>
</gene>
<dbReference type="InterPro" id="IPR036061">
    <property type="entry name" value="CheW-like_dom_sf"/>
</dbReference>
<dbReference type="GO" id="GO:0006935">
    <property type="term" value="P:chemotaxis"/>
    <property type="evidence" value="ECO:0007669"/>
    <property type="project" value="InterPro"/>
</dbReference>
<dbReference type="GO" id="GO:0005829">
    <property type="term" value="C:cytosol"/>
    <property type="evidence" value="ECO:0007669"/>
    <property type="project" value="TreeGrafter"/>
</dbReference>
<dbReference type="InterPro" id="IPR002545">
    <property type="entry name" value="CheW-lke_dom"/>
</dbReference>
<dbReference type="Gene3D" id="2.40.50.180">
    <property type="entry name" value="CheA-289, Domain 4"/>
    <property type="match status" value="1"/>
</dbReference>
<dbReference type="OrthoDB" id="3291462at2"/>
<dbReference type="SUPFAM" id="SSF50341">
    <property type="entry name" value="CheW-like"/>
    <property type="match status" value="1"/>
</dbReference>
<dbReference type="EMBL" id="QOKZ01000012">
    <property type="protein sequence ID" value="RMC31338.1"/>
    <property type="molecule type" value="Genomic_DNA"/>
</dbReference>
<proteinExistence type="predicted"/>